<dbReference type="Proteomes" id="UP001597171">
    <property type="component" value="Unassembled WGS sequence"/>
</dbReference>
<comment type="similarity">
    <text evidence="1">Belongs to the universal stress protein A family.</text>
</comment>
<dbReference type="InterPro" id="IPR006015">
    <property type="entry name" value="Universal_stress_UspA"/>
</dbReference>
<dbReference type="PRINTS" id="PR01438">
    <property type="entry name" value="UNVRSLSTRESS"/>
</dbReference>
<organism evidence="3 4">
    <name type="scientific">Methylopila musalis</name>
    <dbReference type="NCBI Taxonomy" id="1134781"/>
    <lineage>
        <taxon>Bacteria</taxon>
        <taxon>Pseudomonadati</taxon>
        <taxon>Pseudomonadota</taxon>
        <taxon>Alphaproteobacteria</taxon>
        <taxon>Hyphomicrobiales</taxon>
        <taxon>Methylopilaceae</taxon>
        <taxon>Methylopila</taxon>
    </lineage>
</organism>
<dbReference type="Pfam" id="PF00582">
    <property type="entry name" value="Usp"/>
    <property type="match status" value="1"/>
</dbReference>
<dbReference type="RefSeq" id="WP_378774375.1">
    <property type="nucleotide sequence ID" value="NZ_JBHTMX010000016.1"/>
</dbReference>
<dbReference type="InterPro" id="IPR006016">
    <property type="entry name" value="UspA"/>
</dbReference>
<dbReference type="Gene3D" id="3.40.50.12370">
    <property type="match status" value="1"/>
</dbReference>
<dbReference type="CDD" id="cd00293">
    <property type="entry name" value="USP-like"/>
    <property type="match status" value="1"/>
</dbReference>
<keyword evidence="4" id="KW-1185">Reference proteome</keyword>
<sequence length="280" mass="28821">MPLIANVKNILVAATEEGEGERSAALAYGLSLAAAADARLLIHSASVPLDLPHGRGGATAGGLIAAENTRLRALTERVADEARRSAALGGVACVTEAPQLPYAELRDRLLAQARVSDLVILDADASVLTVDGGLLRSLIFAGGRPAIVVPKGAETFAARHVLVAWDGSEPASRAVAGALPLLRAAETVEIVCYVGEKDLSRSASGADLAVALGRHGVNAVVKELPAGDDVGASLREQAGLVRADLIVMGAFARSSLLEWLFGGVTQRMLSESPVPLLLAH</sequence>
<dbReference type="PANTHER" id="PTHR46268">
    <property type="entry name" value="STRESS RESPONSE PROTEIN NHAX"/>
    <property type="match status" value="1"/>
</dbReference>
<gene>
    <name evidence="3" type="ORF">ACFQ4O_04095</name>
</gene>
<feature type="domain" description="UspA" evidence="2">
    <location>
        <begin position="159"/>
        <end position="279"/>
    </location>
</feature>
<evidence type="ECO:0000313" key="3">
    <source>
        <dbReference type="EMBL" id="MFD1331171.1"/>
    </source>
</evidence>
<reference evidence="4" key="1">
    <citation type="journal article" date="2019" name="Int. J. Syst. Evol. Microbiol.">
        <title>The Global Catalogue of Microorganisms (GCM) 10K type strain sequencing project: providing services to taxonomists for standard genome sequencing and annotation.</title>
        <authorList>
            <consortium name="The Broad Institute Genomics Platform"/>
            <consortium name="The Broad Institute Genome Sequencing Center for Infectious Disease"/>
            <person name="Wu L."/>
            <person name="Ma J."/>
        </authorList>
    </citation>
    <scope>NUCLEOTIDE SEQUENCE [LARGE SCALE GENOMIC DNA]</scope>
    <source>
        <strain evidence="4">CCUG 61696</strain>
    </source>
</reference>
<evidence type="ECO:0000313" key="4">
    <source>
        <dbReference type="Proteomes" id="UP001597171"/>
    </source>
</evidence>
<accession>A0ABW3Z4V6</accession>
<evidence type="ECO:0000259" key="2">
    <source>
        <dbReference type="Pfam" id="PF00582"/>
    </source>
</evidence>
<dbReference type="PANTHER" id="PTHR46268:SF15">
    <property type="entry name" value="UNIVERSAL STRESS PROTEIN HP_0031"/>
    <property type="match status" value="1"/>
</dbReference>
<evidence type="ECO:0000256" key="1">
    <source>
        <dbReference type="ARBA" id="ARBA00008791"/>
    </source>
</evidence>
<dbReference type="SUPFAM" id="SSF52402">
    <property type="entry name" value="Adenine nucleotide alpha hydrolases-like"/>
    <property type="match status" value="1"/>
</dbReference>
<name>A0ABW3Z4V6_9HYPH</name>
<comment type="caution">
    <text evidence="3">The sequence shown here is derived from an EMBL/GenBank/DDBJ whole genome shotgun (WGS) entry which is preliminary data.</text>
</comment>
<dbReference type="EMBL" id="JBHTMX010000016">
    <property type="protein sequence ID" value="MFD1331171.1"/>
    <property type="molecule type" value="Genomic_DNA"/>
</dbReference>
<protein>
    <submittedName>
        <fullName evidence="3">Universal stress protein</fullName>
    </submittedName>
</protein>
<proteinExistence type="inferred from homology"/>